<feature type="compositionally biased region" description="Acidic residues" evidence="1">
    <location>
        <begin position="654"/>
        <end position="671"/>
    </location>
</feature>
<reference evidence="3" key="1">
    <citation type="submission" date="2024-04" db="EMBL/GenBank/DDBJ databases">
        <authorList>
            <person name="Shaw F."/>
            <person name="Minotto A."/>
        </authorList>
    </citation>
    <scope>NUCLEOTIDE SEQUENCE [LARGE SCALE GENOMIC DNA]</scope>
</reference>
<keyword evidence="3" id="KW-1185">Reference proteome</keyword>
<feature type="region of interest" description="Disordered" evidence="1">
    <location>
        <begin position="654"/>
        <end position="679"/>
    </location>
</feature>
<gene>
    <name evidence="2" type="ORF">GFSPODELE1_LOCUS9040</name>
</gene>
<name>A0ABP1DYI7_9APHY</name>
<evidence type="ECO:0000313" key="2">
    <source>
        <dbReference type="EMBL" id="CAL1712880.1"/>
    </source>
</evidence>
<protein>
    <submittedName>
        <fullName evidence="2">Uncharacterized protein</fullName>
    </submittedName>
</protein>
<evidence type="ECO:0000313" key="3">
    <source>
        <dbReference type="Proteomes" id="UP001497453"/>
    </source>
</evidence>
<dbReference type="Proteomes" id="UP001497453">
    <property type="component" value="Chromosome 7"/>
</dbReference>
<dbReference type="EMBL" id="OZ037950">
    <property type="protein sequence ID" value="CAL1712880.1"/>
    <property type="molecule type" value="Genomic_DNA"/>
</dbReference>
<evidence type="ECO:0000256" key="1">
    <source>
        <dbReference type="SAM" id="MobiDB-lite"/>
    </source>
</evidence>
<accession>A0ABP1DYI7</accession>
<proteinExistence type="predicted"/>
<organism evidence="2 3">
    <name type="scientific">Somion occarium</name>
    <dbReference type="NCBI Taxonomy" id="3059160"/>
    <lineage>
        <taxon>Eukaryota</taxon>
        <taxon>Fungi</taxon>
        <taxon>Dikarya</taxon>
        <taxon>Basidiomycota</taxon>
        <taxon>Agaricomycotina</taxon>
        <taxon>Agaricomycetes</taxon>
        <taxon>Polyporales</taxon>
        <taxon>Cerrenaceae</taxon>
        <taxon>Somion</taxon>
    </lineage>
</organism>
<sequence>MSQDVPEDEGKCSDMPGYSDHERLLQKFRTIISMLSVLRAHDPPALIPQAAYKGKDFKGSDALATLLVRSSEVVSIARRITPEELQLVAFVQDTHVNCPRTPNSDGSNCLTLPPWETIPHPHFRHGQIVTHPESPSPSLHDKEAEEYSTKEYIPAQWAADTFVEHAQNILELLGLPGEGDGLLHYITAQTHPKISRRMHHPRYSLPFYRAFTSDSFTPQPNIYAYGKWHDDDEYLQNILNNEIDVITQETGLKLPNLRKAAAGFRQSLYTADTYLEFSALLRTALIGFVGHLEVLQKLDSEHPAFPEAVRLCAIYGDSLRAIALSNVLVLHVQTNIMELRRVHQEVLASSAPHAHPPDDEEDLELLLAATPSLKRTGWDTYGHRSTAEVDGETFVRWLQLQTIYFRASRFADTVFYNIIWKRLFGKKAHLTILQADYVERSMAPWKDVVKKLNLGGDEECTPIKIIEMLEGKILPKEEWDFVQNAFQPDQPLSRGEFTGTLHCQAAMTAFVYAGQCNNSSYKWFQTADLGAFTDLSNSIGISQRCCPVCTKLLDYLPLDGENNPLSLSSRPKFIQERFGIQVARGSHTKISPCALPPWLPDSVIQNMLTHFERELTWDLEDLWRKRSQKVLPPDWNVSTEGGGIPWTVAVELLQPEDGEDGDSDEDEEDVGALDSSGSW</sequence>